<evidence type="ECO:0000313" key="5">
    <source>
        <dbReference type="EMBL" id="MBK1836656.1"/>
    </source>
</evidence>
<keyword evidence="6" id="KW-1185">Reference proteome</keyword>
<sequence>MSVKADPVTGNLVDRMARDIQAGVFAPGMWLKQIDLETRYEAKRMEVRRALDQLALKRLVRHVPNRGYHVHTPDDRQAEEVREVRLILETAAASSVVANATAADIAELHALAQHFADLILEGTLLDLYEANIAFHAKLLALGSNRELINIVWELRGRGPSAPVTQWKTRARIEQSNREHFRMVEAIAAGDAGALRRLTADHILQTALQMEERQPAQGDGGA</sequence>
<organism evidence="5 6">
    <name type="scientific">Azospirillum endophyticum</name>
    <dbReference type="NCBI Taxonomy" id="2800326"/>
    <lineage>
        <taxon>Bacteria</taxon>
        <taxon>Pseudomonadati</taxon>
        <taxon>Pseudomonadota</taxon>
        <taxon>Alphaproteobacteria</taxon>
        <taxon>Rhodospirillales</taxon>
        <taxon>Azospirillaceae</taxon>
        <taxon>Azospirillum</taxon>
    </lineage>
</organism>
<dbReference type="PANTHER" id="PTHR43537">
    <property type="entry name" value="TRANSCRIPTIONAL REGULATOR, GNTR FAMILY"/>
    <property type="match status" value="1"/>
</dbReference>
<evidence type="ECO:0000256" key="1">
    <source>
        <dbReference type="ARBA" id="ARBA00023015"/>
    </source>
</evidence>
<dbReference type="Proteomes" id="UP000652760">
    <property type="component" value="Unassembled WGS sequence"/>
</dbReference>
<dbReference type="PROSITE" id="PS50949">
    <property type="entry name" value="HTH_GNTR"/>
    <property type="match status" value="1"/>
</dbReference>
<dbReference type="InterPro" id="IPR008920">
    <property type="entry name" value="TF_FadR/GntR_C"/>
</dbReference>
<keyword evidence="3" id="KW-0804">Transcription</keyword>
<dbReference type="SMART" id="SM00345">
    <property type="entry name" value="HTH_GNTR"/>
    <property type="match status" value="1"/>
</dbReference>
<feature type="domain" description="HTH gntR-type" evidence="4">
    <location>
        <begin position="6"/>
        <end position="73"/>
    </location>
</feature>
<reference evidence="6" key="1">
    <citation type="submission" date="2021-01" db="EMBL/GenBank/DDBJ databases">
        <title>Genome public.</title>
        <authorList>
            <person name="Liu C."/>
            <person name="Sun Q."/>
        </authorList>
    </citation>
    <scope>NUCLEOTIDE SEQUENCE [LARGE SCALE GENOMIC DNA]</scope>
    <source>
        <strain evidence="6">YIM B02556</strain>
    </source>
</reference>
<gene>
    <name evidence="5" type="ORF">JHL17_04455</name>
</gene>
<comment type="caution">
    <text evidence="5">The sequence shown here is derived from an EMBL/GenBank/DDBJ whole genome shotgun (WGS) entry which is preliminary data.</text>
</comment>
<dbReference type="SMART" id="SM00895">
    <property type="entry name" value="FCD"/>
    <property type="match status" value="1"/>
</dbReference>
<dbReference type="InterPro" id="IPR011711">
    <property type="entry name" value="GntR_C"/>
</dbReference>
<evidence type="ECO:0000313" key="6">
    <source>
        <dbReference type="Proteomes" id="UP000652760"/>
    </source>
</evidence>
<name>A0ABS1EZS5_9PROT</name>
<keyword evidence="1" id="KW-0805">Transcription regulation</keyword>
<proteinExistence type="predicted"/>
<dbReference type="SUPFAM" id="SSF46785">
    <property type="entry name" value="Winged helix' DNA-binding domain"/>
    <property type="match status" value="1"/>
</dbReference>
<dbReference type="Gene3D" id="1.10.10.10">
    <property type="entry name" value="Winged helix-like DNA-binding domain superfamily/Winged helix DNA-binding domain"/>
    <property type="match status" value="1"/>
</dbReference>
<dbReference type="RefSeq" id="WP_200190853.1">
    <property type="nucleotide sequence ID" value="NZ_JAENHM010000017.1"/>
</dbReference>
<evidence type="ECO:0000256" key="3">
    <source>
        <dbReference type="ARBA" id="ARBA00023163"/>
    </source>
</evidence>
<dbReference type="PANTHER" id="PTHR43537:SF5">
    <property type="entry name" value="UXU OPERON TRANSCRIPTIONAL REGULATOR"/>
    <property type="match status" value="1"/>
</dbReference>
<dbReference type="EMBL" id="JAENHM010000017">
    <property type="protein sequence ID" value="MBK1836656.1"/>
    <property type="molecule type" value="Genomic_DNA"/>
</dbReference>
<dbReference type="Gene3D" id="1.20.120.530">
    <property type="entry name" value="GntR ligand-binding domain-like"/>
    <property type="match status" value="1"/>
</dbReference>
<evidence type="ECO:0000259" key="4">
    <source>
        <dbReference type="PROSITE" id="PS50949"/>
    </source>
</evidence>
<protein>
    <submittedName>
        <fullName evidence="5">GntR family transcriptional regulator</fullName>
    </submittedName>
</protein>
<evidence type="ECO:0000256" key="2">
    <source>
        <dbReference type="ARBA" id="ARBA00023125"/>
    </source>
</evidence>
<dbReference type="InterPro" id="IPR000524">
    <property type="entry name" value="Tscrpt_reg_HTH_GntR"/>
</dbReference>
<dbReference type="Pfam" id="PF00392">
    <property type="entry name" value="GntR"/>
    <property type="match status" value="1"/>
</dbReference>
<dbReference type="InterPro" id="IPR036390">
    <property type="entry name" value="WH_DNA-bd_sf"/>
</dbReference>
<accession>A0ABS1EZS5</accession>
<dbReference type="Pfam" id="PF07729">
    <property type="entry name" value="FCD"/>
    <property type="match status" value="1"/>
</dbReference>
<dbReference type="InterPro" id="IPR036388">
    <property type="entry name" value="WH-like_DNA-bd_sf"/>
</dbReference>
<keyword evidence="2" id="KW-0238">DNA-binding</keyword>
<dbReference type="SUPFAM" id="SSF48008">
    <property type="entry name" value="GntR ligand-binding domain-like"/>
    <property type="match status" value="1"/>
</dbReference>